<organism evidence="1 2">
    <name type="scientific">Cedecea neteri</name>
    <dbReference type="NCBI Taxonomy" id="158822"/>
    <lineage>
        <taxon>Bacteria</taxon>
        <taxon>Pseudomonadati</taxon>
        <taxon>Pseudomonadota</taxon>
        <taxon>Gammaproteobacteria</taxon>
        <taxon>Enterobacterales</taxon>
        <taxon>Enterobacteriaceae</taxon>
        <taxon>Cedecea</taxon>
    </lineage>
</organism>
<dbReference type="AlphaFoldDB" id="A0A089Q2V0"/>
<dbReference type="Proteomes" id="UP000029481">
    <property type="component" value="Chromosome"/>
</dbReference>
<evidence type="ECO:0000313" key="2">
    <source>
        <dbReference type="Proteomes" id="UP000029481"/>
    </source>
</evidence>
<sequence>MLRMHRYLWTPARYAHSRWLTRLGFAPAAKWRYGANPPLDRCLNQALQVRRGTPRLPVTLSLRQQRMVQLAPRLQAFALATGLLVLGCNDYFLLPDYRRALLHLLDDGLIWQLFGLCQGNHRALFSPTQTVEIALQLGTAVLTRAAQNDPVLYALLITLAPCERALWLPVPALAMNLLERTLCADFR</sequence>
<evidence type="ECO:0000313" key="1">
    <source>
        <dbReference type="EMBL" id="AIR06623.1"/>
    </source>
</evidence>
<protein>
    <submittedName>
        <fullName evidence="1">Type III secretion protein</fullName>
    </submittedName>
</protein>
<dbReference type="Pfam" id="PF13327">
    <property type="entry name" value="T3SS_LEE_assoc"/>
    <property type="match status" value="1"/>
</dbReference>
<name>A0A089Q2V0_9ENTR</name>
<accession>A0A089Q2V0</accession>
<dbReference type="InterPro" id="IPR025292">
    <property type="entry name" value="T3SS_LEE_assoc"/>
</dbReference>
<keyword evidence="2" id="KW-1185">Reference proteome</keyword>
<dbReference type="EMBL" id="CP009451">
    <property type="protein sequence ID" value="AIR06623.1"/>
    <property type="molecule type" value="Genomic_DNA"/>
</dbReference>
<reference evidence="1 2" key="1">
    <citation type="submission" date="2014-09" db="EMBL/GenBank/DDBJ databases">
        <title>Cedecea neteri SSMD04 Genome Sequencing.</title>
        <authorList>
            <person name="Tan J.-Y."/>
        </authorList>
    </citation>
    <scope>NUCLEOTIDE SEQUENCE [LARGE SCALE GENOMIC DNA]</scope>
    <source>
        <strain evidence="1 2">SSMD04</strain>
    </source>
</reference>
<gene>
    <name evidence="1" type="ORF">JT31_19000</name>
</gene>
<dbReference type="KEGG" id="cnt:JT31_19000"/>
<proteinExistence type="predicted"/>